<feature type="compositionally biased region" description="Polar residues" evidence="1">
    <location>
        <begin position="930"/>
        <end position="944"/>
    </location>
</feature>
<dbReference type="InterPro" id="IPR058543">
    <property type="entry name" value="Beta-prop_RSE1/DDB1/CPSF1_2nd"/>
</dbReference>
<feature type="region of interest" description="Disordered" evidence="1">
    <location>
        <begin position="562"/>
        <end position="586"/>
    </location>
</feature>
<proteinExistence type="predicted"/>
<keyword evidence="5" id="KW-1185">Reference proteome</keyword>
<evidence type="ECO:0000259" key="3">
    <source>
        <dbReference type="Pfam" id="PF23726"/>
    </source>
</evidence>
<dbReference type="AlphaFoldDB" id="A0A4P9Y2L7"/>
<dbReference type="OrthoDB" id="6109at2759"/>
<reference evidence="5" key="1">
    <citation type="journal article" date="2018" name="Nat. Microbiol.">
        <title>Leveraging single-cell genomics to expand the fungal tree of life.</title>
        <authorList>
            <person name="Ahrendt S.R."/>
            <person name="Quandt C.A."/>
            <person name="Ciobanu D."/>
            <person name="Clum A."/>
            <person name="Salamov A."/>
            <person name="Andreopoulos B."/>
            <person name="Cheng J.F."/>
            <person name="Woyke T."/>
            <person name="Pelin A."/>
            <person name="Henrissat B."/>
            <person name="Reynolds N.K."/>
            <person name="Benny G.L."/>
            <person name="Smith M.E."/>
            <person name="James T.Y."/>
            <person name="Grigoriev I.V."/>
        </authorList>
    </citation>
    <scope>NUCLEOTIDE SEQUENCE [LARGE SCALE GENOMIC DNA]</scope>
</reference>
<dbReference type="Pfam" id="PF10433">
    <property type="entry name" value="Beta-prop_RSE1_1st"/>
    <property type="match status" value="1"/>
</dbReference>
<gene>
    <name evidence="4" type="ORF">BJ684DRAFT_17199</name>
</gene>
<feature type="region of interest" description="Disordered" evidence="1">
    <location>
        <begin position="863"/>
        <end position="884"/>
    </location>
</feature>
<protein>
    <submittedName>
        <fullName evidence="4">Uncharacterized protein</fullName>
    </submittedName>
</protein>
<feature type="compositionally biased region" description="Acidic residues" evidence="1">
    <location>
        <begin position="484"/>
        <end position="493"/>
    </location>
</feature>
<dbReference type="InterPro" id="IPR015943">
    <property type="entry name" value="WD40/YVTN_repeat-like_dom_sf"/>
</dbReference>
<dbReference type="Gene3D" id="2.130.10.10">
    <property type="entry name" value="YVTN repeat-like/Quinoprotein amine dehydrogenase"/>
    <property type="match status" value="2"/>
</dbReference>
<feature type="region of interest" description="Disordered" evidence="1">
    <location>
        <begin position="825"/>
        <end position="847"/>
    </location>
</feature>
<organism evidence="4 5">
    <name type="scientific">Piptocephalis cylindrospora</name>
    <dbReference type="NCBI Taxonomy" id="1907219"/>
    <lineage>
        <taxon>Eukaryota</taxon>
        <taxon>Fungi</taxon>
        <taxon>Fungi incertae sedis</taxon>
        <taxon>Zoopagomycota</taxon>
        <taxon>Zoopagomycotina</taxon>
        <taxon>Zoopagomycetes</taxon>
        <taxon>Zoopagales</taxon>
        <taxon>Piptocephalidaceae</taxon>
        <taxon>Piptocephalis</taxon>
    </lineage>
</organism>
<dbReference type="EMBL" id="KZ988389">
    <property type="protein sequence ID" value="RKP12301.1"/>
    <property type="molecule type" value="Genomic_DNA"/>
</dbReference>
<dbReference type="Proteomes" id="UP000267251">
    <property type="component" value="Unassembled WGS sequence"/>
</dbReference>
<feature type="region of interest" description="Disordered" evidence="1">
    <location>
        <begin position="1008"/>
        <end position="1031"/>
    </location>
</feature>
<dbReference type="InterPro" id="IPR018846">
    <property type="entry name" value="Beta-prop_RSE1/DDB1/CPSF1_1st"/>
</dbReference>
<feature type="region of interest" description="Disordered" evidence="1">
    <location>
        <begin position="165"/>
        <end position="188"/>
    </location>
</feature>
<name>A0A4P9Y2L7_9FUNG</name>
<feature type="region of interest" description="Disordered" evidence="1">
    <location>
        <begin position="460"/>
        <end position="535"/>
    </location>
</feature>
<evidence type="ECO:0000313" key="5">
    <source>
        <dbReference type="Proteomes" id="UP000267251"/>
    </source>
</evidence>
<feature type="domain" description="RSE1/DDB1/CPSF1 first beta-propeller" evidence="2">
    <location>
        <begin position="16"/>
        <end position="440"/>
    </location>
</feature>
<evidence type="ECO:0000259" key="2">
    <source>
        <dbReference type="Pfam" id="PF10433"/>
    </source>
</evidence>
<dbReference type="Pfam" id="PF23726">
    <property type="entry name" value="Beta-prop_RSE1_2nd"/>
    <property type="match status" value="1"/>
</dbReference>
<dbReference type="PANTHER" id="PTHR10644">
    <property type="entry name" value="DNA REPAIR/RNA PROCESSING CPSF FAMILY"/>
    <property type="match status" value="1"/>
</dbReference>
<feature type="region of interest" description="Disordered" evidence="1">
    <location>
        <begin position="913"/>
        <end position="956"/>
    </location>
</feature>
<feature type="compositionally biased region" description="Basic and acidic residues" evidence="1">
    <location>
        <begin position="913"/>
        <end position="928"/>
    </location>
</feature>
<evidence type="ECO:0000313" key="4">
    <source>
        <dbReference type="EMBL" id="RKP12301.1"/>
    </source>
</evidence>
<sequence length="1101" mass="119444">MSLYPYHKTLLPPSGVDHAAFASLVPHQPASLVVVRATLLQVFSVGVQGKLDMQYEATLSGKPSDLAVIRASSPSPSHFTTDRILLAFSEAKLSILEWDAGIHALTTTSLHYYQREDLKREFLEDVYPPEVRVDPNGRCGALRFYGNQIAILPFTRHEKTTTLATPLSKASGETPGSNGLANGGDPSSIGPTAHLLQNRTAWPYPSSFILDPADSVDKSIRKVIDMAFLPEYHEPTLAILYETQPNWTARLYAHKDTCALVVISLDMTRQLYPILYRIADLPYNAFAILPCPRPTPGICILTPDAVIHVDQGSPVVGRAVNGYAAQTTSFPFKPDLGNEGMALSLDGAMASFLDPTTLVLSLHQDGLLVAVELVRDGRSIVDLRLGKVGSSAISNAIAVCPTMSSRVPTESSSWSLGSGSLLFLGSKAGDSLLIHHGRDEEKVGNQEDISLRNLHRIRETSLRSRGNDPGSANVRKGEHGLGGQDEEEEDVEEVNLYGTSQVTGSSFPSMESQRRSGAGDGPKSRKRDARGTLVGQHTLRVVDSLSGVGAIVDMDAGNAVDLEEHEDETMDGPGTRKGPRAKKGAQPDMGLELLVGTGYGKQGALCVLQQRMRMKEMGKFSIKGIENLWTLGHRPTLPKSASSRYPYDRYVMWSMRGEERSVVLDADEELTELVASGFSTTQRTIMAGDLTDQYMAQVTSRGIRVLDSSGSLIHQIEFAPLGLRAHRASVASGWVTVQWRADRPGGAGSGGPPPAAMSPKALNVSSVADSEDKMMTDVENEASVDAETVTKDMDDCSPPPVPKDKRHGALMIWEWDDQAKELRRRPQPIDLDDPNIFSSSPDGDPGQRVKAFHLYTANPSVLPCQKHRPQKSGIFSRSGETNKDVMMAKEGEQNGAGSAMEEDEEDDIDKELYGSDSEDAKDNSDRAVESGTSPTDVSNESDGASQIPDHESSEESLKTQAVPWLVVALANGTILILSLPTWRIVFRTFPSAVLDGKILLVDSISHSSSRQVNGSGLADAPRKERGPGSGKDHVVEILMMDMRGPGTIGSPMPHLYVRFFPLNDLGCGCGLRWVEEEEETMYHAFSLPPSPSTLGYCPYCH</sequence>
<dbReference type="InterPro" id="IPR050358">
    <property type="entry name" value="RSE1/DDB1/CFT1"/>
</dbReference>
<evidence type="ECO:0000256" key="1">
    <source>
        <dbReference type="SAM" id="MobiDB-lite"/>
    </source>
</evidence>
<feature type="compositionally biased region" description="Polar residues" evidence="1">
    <location>
        <begin position="497"/>
        <end position="511"/>
    </location>
</feature>
<feature type="domain" description="RSE1/DDB1/CPSF1 second beta-propeller" evidence="3">
    <location>
        <begin position="615"/>
        <end position="735"/>
    </location>
</feature>
<accession>A0A4P9Y2L7</accession>
<feature type="compositionally biased region" description="Basic and acidic residues" evidence="1">
    <location>
        <begin position="1020"/>
        <end position="1031"/>
    </location>
</feature>